<dbReference type="SUPFAM" id="SSF58100">
    <property type="entry name" value="Bacterial hemolysins"/>
    <property type="match status" value="1"/>
</dbReference>
<dbReference type="AlphaFoldDB" id="A0A1A7P974"/>
<organism evidence="1 2">
    <name type="scientific">Gallibacterium anatis</name>
    <dbReference type="NCBI Taxonomy" id="750"/>
    <lineage>
        <taxon>Bacteria</taxon>
        <taxon>Pseudomonadati</taxon>
        <taxon>Pseudomonadota</taxon>
        <taxon>Gammaproteobacteria</taxon>
        <taxon>Pasteurellales</taxon>
        <taxon>Pasteurellaceae</taxon>
        <taxon>Gallibacterium</taxon>
    </lineage>
</organism>
<gene>
    <name evidence="1" type="ORF">QV03_06115</name>
</gene>
<accession>A0A1A7P974</accession>
<dbReference type="OrthoDB" id="6834370at2"/>
<dbReference type="EMBL" id="JTJO01000028">
    <property type="protein sequence ID" value="OBW98608.1"/>
    <property type="molecule type" value="Genomic_DNA"/>
</dbReference>
<reference evidence="1 2" key="1">
    <citation type="submission" date="2014-11" db="EMBL/GenBank/DDBJ databases">
        <title>Pan-genome of Gallibacterium spp.</title>
        <authorList>
            <person name="Kudirkiene E."/>
            <person name="Bojesen A.M."/>
        </authorList>
    </citation>
    <scope>NUCLEOTIDE SEQUENCE [LARGE SCALE GENOMIC DNA]</scope>
    <source>
        <strain evidence="1 2">F 279</strain>
    </source>
</reference>
<evidence type="ECO:0000313" key="2">
    <source>
        <dbReference type="Proteomes" id="UP000092643"/>
    </source>
</evidence>
<dbReference type="RefSeq" id="WP_065232255.1">
    <property type="nucleotide sequence ID" value="NZ_CP110225.1"/>
</dbReference>
<dbReference type="Gene3D" id="1.20.1170.10">
    <property type="match status" value="1"/>
</dbReference>
<name>A0A1A7P974_9PAST</name>
<dbReference type="PATRIC" id="fig|750.21.peg.1314"/>
<evidence type="ECO:0000313" key="1">
    <source>
        <dbReference type="EMBL" id="OBW98608.1"/>
    </source>
</evidence>
<comment type="caution">
    <text evidence="1">The sequence shown here is derived from an EMBL/GenBank/DDBJ whole genome shotgun (WGS) entry which is preliminary data.</text>
</comment>
<sequence>MPLPFILAGAAVAAVAAGAKKAYDGYQDSSEADDILDREKRRYEKVEKNFKEQEKSMEKSLDKLGQLQLAIGEDFSKFDTLAKSLLEKLSQHQETKDLQINIPKHQLDKIQGVAFSAIAYLGQIAGSAAVGAGAAYAVYGGVMALAAASTGTPIAALSGAAAYNATMAAIGGGSIAAGGFGMAGGAAILGGVVAAPIALVAGWAYANHAEKKLENAREYQVAVDKAVLCMKLAISHFQKTEFYVHKIYDELNRVYKIFGRYFQDLKNMDTLVRNGTDVTIIGEPIIRITQNGYALASILTDVITTPLFKAKKQDNGELVKDENDAVVFETDSNGMKIINKDEINDSLEKSKESSTKFDA</sequence>
<protein>
    <submittedName>
        <fullName evidence="1">Chemotaxis protein</fullName>
    </submittedName>
</protein>
<dbReference type="Proteomes" id="UP000092643">
    <property type="component" value="Unassembled WGS sequence"/>
</dbReference>
<proteinExistence type="predicted"/>